<evidence type="ECO:0000256" key="6">
    <source>
        <dbReference type="ARBA" id="ARBA00022837"/>
    </source>
</evidence>
<dbReference type="PROSITE" id="PS00018">
    <property type="entry name" value="EF_HAND_1"/>
    <property type="match status" value="1"/>
</dbReference>
<keyword evidence="6" id="KW-0106">Calcium</keyword>
<protein>
    <submittedName>
        <fullName evidence="8">Calpain-9-like isoform X2</fullName>
    </submittedName>
</protein>
<keyword evidence="9" id="KW-1185">Reference proteome</keyword>
<dbReference type="InterPro" id="IPR002048">
    <property type="entry name" value="EF_hand_dom"/>
</dbReference>
<evidence type="ECO:0000256" key="1">
    <source>
        <dbReference type="ARBA" id="ARBA00004308"/>
    </source>
</evidence>
<evidence type="ECO:0000256" key="7">
    <source>
        <dbReference type="ARBA" id="ARBA00023136"/>
    </source>
</evidence>
<dbReference type="PANTHER" id="PTHR46735:SF3">
    <property type="entry name" value="CALPAIN SMALL SUBUNIT 1-RELATED"/>
    <property type="match status" value="1"/>
</dbReference>
<evidence type="ECO:0000256" key="5">
    <source>
        <dbReference type="ARBA" id="ARBA00022737"/>
    </source>
</evidence>
<dbReference type="GO" id="GO:0005737">
    <property type="term" value="C:cytoplasm"/>
    <property type="evidence" value="ECO:0007669"/>
    <property type="project" value="UniProtKB-SubCell"/>
</dbReference>
<dbReference type="Proteomes" id="UP001152795">
    <property type="component" value="Unassembled WGS sequence"/>
</dbReference>
<keyword evidence="3" id="KW-0963">Cytoplasm</keyword>
<keyword evidence="4" id="KW-0479">Metal-binding</keyword>
<dbReference type="GO" id="GO:0005509">
    <property type="term" value="F:calcium ion binding"/>
    <property type="evidence" value="ECO:0007669"/>
    <property type="project" value="InterPro"/>
</dbReference>
<dbReference type="PANTHER" id="PTHR46735">
    <property type="entry name" value="CALPAIN, SMALL SUBUNIT 1 A-RELATED"/>
    <property type="match status" value="1"/>
</dbReference>
<dbReference type="SUPFAM" id="SSF47473">
    <property type="entry name" value="EF-hand"/>
    <property type="match status" value="1"/>
</dbReference>
<comment type="subcellular location">
    <subcellularLocation>
        <location evidence="2">Cytoplasm</location>
    </subcellularLocation>
    <subcellularLocation>
        <location evidence="1">Endomembrane system</location>
    </subcellularLocation>
</comment>
<organism evidence="8 9">
    <name type="scientific">Paramuricea clavata</name>
    <name type="common">Red gorgonian</name>
    <name type="synonym">Violescent sea-whip</name>
    <dbReference type="NCBI Taxonomy" id="317549"/>
    <lineage>
        <taxon>Eukaryota</taxon>
        <taxon>Metazoa</taxon>
        <taxon>Cnidaria</taxon>
        <taxon>Anthozoa</taxon>
        <taxon>Octocorallia</taxon>
        <taxon>Malacalcyonacea</taxon>
        <taxon>Plexauridae</taxon>
        <taxon>Paramuricea</taxon>
    </lineage>
</organism>
<evidence type="ECO:0000256" key="4">
    <source>
        <dbReference type="ARBA" id="ARBA00022723"/>
    </source>
</evidence>
<dbReference type="GO" id="GO:0012505">
    <property type="term" value="C:endomembrane system"/>
    <property type="evidence" value="ECO:0007669"/>
    <property type="project" value="UniProtKB-SubCell"/>
</dbReference>
<proteinExistence type="predicted"/>
<accession>A0A6S7IE61</accession>
<dbReference type="PROSITE" id="PS50222">
    <property type="entry name" value="EF_HAND_2"/>
    <property type="match status" value="1"/>
</dbReference>
<comment type="caution">
    <text evidence="8">The sequence shown here is derived from an EMBL/GenBank/DDBJ whole genome shotgun (WGS) entry which is preliminary data.</text>
</comment>
<keyword evidence="5" id="KW-0677">Repeat</keyword>
<dbReference type="OrthoDB" id="424753at2759"/>
<keyword evidence="7" id="KW-0472">Membrane</keyword>
<dbReference type="InterPro" id="IPR011992">
    <property type="entry name" value="EF-hand-dom_pair"/>
</dbReference>
<name>A0A6S7IE61_PARCT</name>
<gene>
    <name evidence="8" type="ORF">PACLA_8A029945</name>
</gene>
<dbReference type="Gene3D" id="1.10.238.10">
    <property type="entry name" value="EF-hand"/>
    <property type="match status" value="1"/>
</dbReference>
<dbReference type="EMBL" id="CACRXK020004859">
    <property type="protein sequence ID" value="CAB4004292.1"/>
    <property type="molecule type" value="Genomic_DNA"/>
</dbReference>
<dbReference type="AlphaFoldDB" id="A0A6S7IE61"/>
<evidence type="ECO:0000256" key="3">
    <source>
        <dbReference type="ARBA" id="ARBA00022490"/>
    </source>
</evidence>
<evidence type="ECO:0000256" key="2">
    <source>
        <dbReference type="ARBA" id="ARBA00004496"/>
    </source>
</evidence>
<evidence type="ECO:0000313" key="8">
    <source>
        <dbReference type="EMBL" id="CAB4004292.1"/>
    </source>
</evidence>
<reference evidence="8" key="1">
    <citation type="submission" date="2020-04" db="EMBL/GenBank/DDBJ databases">
        <authorList>
            <person name="Alioto T."/>
            <person name="Alioto T."/>
            <person name="Gomez Garrido J."/>
        </authorList>
    </citation>
    <scope>NUCLEOTIDE SEQUENCE</scope>
    <source>
        <strain evidence="8">A484AB</strain>
    </source>
</reference>
<feature type="non-terminal residue" evidence="8">
    <location>
        <position position="1"/>
    </location>
</feature>
<dbReference type="InterPro" id="IPR018247">
    <property type="entry name" value="EF_Hand_1_Ca_BS"/>
</dbReference>
<sequence>EQYNKYDKDRSGTLDMYELNDVLDALGIKMSTRCLTAITCRYSNKKGTVDFDDFLQIYTRVVGLIETFNKHCRRGNEASFKLDDFIESAVGL</sequence>
<evidence type="ECO:0000313" key="9">
    <source>
        <dbReference type="Proteomes" id="UP001152795"/>
    </source>
</evidence>